<dbReference type="OrthoDB" id="48057at2759"/>
<proteinExistence type="inferred from homology"/>
<evidence type="ECO:0008006" key="6">
    <source>
        <dbReference type="Google" id="ProtNLM"/>
    </source>
</evidence>
<dbReference type="Pfam" id="PF01237">
    <property type="entry name" value="Oxysterol_BP"/>
    <property type="match status" value="1"/>
</dbReference>
<dbReference type="EMBL" id="NHYD01002059">
    <property type="protein sequence ID" value="PPQ88542.1"/>
    <property type="molecule type" value="Genomic_DNA"/>
</dbReference>
<dbReference type="InterPro" id="IPR000648">
    <property type="entry name" value="Oxysterol-bd"/>
</dbReference>
<dbReference type="PANTHER" id="PTHR10972">
    <property type="entry name" value="OXYSTEROL-BINDING PROTEIN-RELATED"/>
    <property type="match status" value="1"/>
</dbReference>
<dbReference type="InParanoid" id="A0A409XCP2"/>
<feature type="compositionally biased region" description="Basic and acidic residues" evidence="3">
    <location>
        <begin position="130"/>
        <end position="146"/>
    </location>
</feature>
<feature type="compositionally biased region" description="Polar residues" evidence="3">
    <location>
        <begin position="402"/>
        <end position="412"/>
    </location>
</feature>
<dbReference type="InterPro" id="IPR037239">
    <property type="entry name" value="OSBP_sf"/>
</dbReference>
<evidence type="ECO:0000256" key="2">
    <source>
        <dbReference type="RuleBase" id="RU003844"/>
    </source>
</evidence>
<feature type="region of interest" description="Disordered" evidence="3">
    <location>
        <begin position="397"/>
        <end position="422"/>
    </location>
</feature>
<dbReference type="PROSITE" id="PS01013">
    <property type="entry name" value="OSBP"/>
    <property type="match status" value="1"/>
</dbReference>
<protein>
    <recommendedName>
        <fullName evidence="6">Oxysterol-binding protein</fullName>
    </recommendedName>
</protein>
<dbReference type="GO" id="GO:0032934">
    <property type="term" value="F:sterol binding"/>
    <property type="evidence" value="ECO:0007669"/>
    <property type="project" value="TreeGrafter"/>
</dbReference>
<organism evidence="4 5">
    <name type="scientific">Psilocybe cyanescens</name>
    <dbReference type="NCBI Taxonomy" id="93625"/>
    <lineage>
        <taxon>Eukaryota</taxon>
        <taxon>Fungi</taxon>
        <taxon>Dikarya</taxon>
        <taxon>Basidiomycota</taxon>
        <taxon>Agaricomycotina</taxon>
        <taxon>Agaricomycetes</taxon>
        <taxon>Agaricomycetidae</taxon>
        <taxon>Agaricales</taxon>
        <taxon>Agaricineae</taxon>
        <taxon>Strophariaceae</taxon>
        <taxon>Psilocybe</taxon>
    </lineage>
</organism>
<evidence type="ECO:0000313" key="4">
    <source>
        <dbReference type="EMBL" id="PPQ88542.1"/>
    </source>
</evidence>
<dbReference type="SUPFAM" id="SSF144000">
    <property type="entry name" value="Oxysterol-binding protein-like"/>
    <property type="match status" value="1"/>
</dbReference>
<dbReference type="Gene3D" id="3.30.70.3490">
    <property type="match status" value="1"/>
</dbReference>
<evidence type="ECO:0000313" key="5">
    <source>
        <dbReference type="Proteomes" id="UP000283269"/>
    </source>
</evidence>
<dbReference type="PANTHER" id="PTHR10972:SF212">
    <property type="entry name" value="OXYSTEROL-BINDING PROTEIN-LIKE PROTEIN 1"/>
    <property type="match status" value="1"/>
</dbReference>
<feature type="compositionally biased region" description="Low complexity" evidence="3">
    <location>
        <begin position="154"/>
        <end position="186"/>
    </location>
</feature>
<dbReference type="Gene3D" id="2.40.160.120">
    <property type="match status" value="1"/>
</dbReference>
<dbReference type="FunCoup" id="A0A409XCP2">
    <property type="interactions" value="7"/>
</dbReference>
<dbReference type="InterPro" id="IPR018494">
    <property type="entry name" value="Oxysterol-bd_CS"/>
</dbReference>
<comment type="caution">
    <text evidence="4">The sequence shown here is derived from an EMBL/GenBank/DDBJ whole genome shotgun (WGS) entry which is preliminary data.</text>
</comment>
<evidence type="ECO:0000256" key="3">
    <source>
        <dbReference type="SAM" id="MobiDB-lite"/>
    </source>
</evidence>
<dbReference type="GO" id="GO:0016020">
    <property type="term" value="C:membrane"/>
    <property type="evidence" value="ECO:0007669"/>
    <property type="project" value="TreeGrafter"/>
</dbReference>
<evidence type="ECO:0000256" key="1">
    <source>
        <dbReference type="ARBA" id="ARBA00008842"/>
    </source>
</evidence>
<name>A0A409XCP2_PSICY</name>
<accession>A0A409XCP2</accession>
<dbReference type="GO" id="GO:0005829">
    <property type="term" value="C:cytosol"/>
    <property type="evidence" value="ECO:0007669"/>
    <property type="project" value="TreeGrafter"/>
</dbReference>
<feature type="region of interest" description="Disordered" evidence="3">
    <location>
        <begin position="1"/>
        <end position="27"/>
    </location>
</feature>
<sequence length="579" mass="63406">MSTTHHDTAIDEDAPGPPISVPDSGDTGEGGKIKMIVQLVKKCLGVKDIATMRLSLPASLLEPMPNLEYWNYLDRPDIFCTINDAEDPFMRMISVLRFTFTKDIKFIHGKVCKPYNSVLGEHFRAHWDVEPNPYKLDDGEGNRDSIGEPFASETGSVKSGKSSKSTTSGVSSFSKPKSPSTAPTSPQQNADTENPAALVSNLSLSNNSSTPGNAQPVRVVFLTEQVSHHPPVSAYFATCPSRSIEMSGIDQISAKVSGTTLRVSPGQFNQGIFIKLTGGPGEGERYHITHPVASVNGILRGSFYVTVGESTIITCEGGKPGHKFRTIIEYKEESWLGRAHFLVEGVIHTVFESDTNHCAEWTKVKHVPQNRVVAVFDGSWKGKIRWKRVGTGSYPSLEHNGVTRSTASSPNPSHVKLPTPNIPAASVSKADVASYYLSGKRSSVSGSSSSKAASSIAEDEWMPLIDLSTLFVVPKTVRPLERQHSRESRKLWENVTDKLLKKEFSEATKEKVAIEQRQRDEAAERKKKGIEFVPRYFENNMEKGYAVLTADGEAALEEELHEDSAECIEGIDVKAQLAS</sequence>
<feature type="region of interest" description="Disordered" evidence="3">
    <location>
        <begin position="130"/>
        <end position="192"/>
    </location>
</feature>
<comment type="similarity">
    <text evidence="1 2">Belongs to the OSBP family.</text>
</comment>
<dbReference type="AlphaFoldDB" id="A0A409XCP2"/>
<reference evidence="4 5" key="1">
    <citation type="journal article" date="2018" name="Evol. Lett.">
        <title>Horizontal gene cluster transfer increased hallucinogenic mushroom diversity.</title>
        <authorList>
            <person name="Reynolds H.T."/>
            <person name="Vijayakumar V."/>
            <person name="Gluck-Thaler E."/>
            <person name="Korotkin H.B."/>
            <person name="Matheny P.B."/>
            <person name="Slot J.C."/>
        </authorList>
    </citation>
    <scope>NUCLEOTIDE SEQUENCE [LARGE SCALE GENOMIC DNA]</scope>
    <source>
        <strain evidence="4 5">2631</strain>
    </source>
</reference>
<dbReference type="Proteomes" id="UP000283269">
    <property type="component" value="Unassembled WGS sequence"/>
</dbReference>
<dbReference type="STRING" id="93625.A0A409XCP2"/>
<keyword evidence="5" id="KW-1185">Reference proteome</keyword>
<gene>
    <name evidence="4" type="ORF">CVT25_009922</name>
</gene>